<dbReference type="CDD" id="cd00077">
    <property type="entry name" value="HDc"/>
    <property type="match status" value="1"/>
</dbReference>
<dbReference type="InterPro" id="IPR037522">
    <property type="entry name" value="HD_GYP_dom"/>
</dbReference>
<keyword evidence="1" id="KW-0597">Phosphoprotein</keyword>
<dbReference type="AlphaFoldDB" id="A0A225ST26"/>
<dbReference type="Pfam" id="PF00072">
    <property type="entry name" value="Response_reg"/>
    <property type="match status" value="1"/>
</dbReference>
<dbReference type="GO" id="GO:0000160">
    <property type="term" value="P:phosphorelay signal transduction system"/>
    <property type="evidence" value="ECO:0007669"/>
    <property type="project" value="InterPro"/>
</dbReference>
<evidence type="ECO:0000259" key="3">
    <source>
        <dbReference type="PROSITE" id="PS50110"/>
    </source>
</evidence>
<dbReference type="Pfam" id="PF13487">
    <property type="entry name" value="HD_5"/>
    <property type="match status" value="1"/>
</dbReference>
<keyword evidence="2" id="KW-0175">Coiled coil</keyword>
<gene>
    <name evidence="5" type="ORF">CEJ45_13515</name>
</gene>
<comment type="caution">
    <text evidence="5">The sequence shown here is derived from an EMBL/GenBank/DDBJ whole genome shotgun (WGS) entry which is preliminary data.</text>
</comment>
<dbReference type="InterPro" id="IPR001789">
    <property type="entry name" value="Sig_transdc_resp-reg_receiver"/>
</dbReference>
<feature type="modified residue" description="4-aspartylphosphate" evidence="1">
    <location>
        <position position="73"/>
    </location>
</feature>
<dbReference type="EMBL" id="NJGV01000011">
    <property type="protein sequence ID" value="OWY34008.1"/>
    <property type="molecule type" value="Genomic_DNA"/>
</dbReference>
<feature type="domain" description="Response regulatory" evidence="3">
    <location>
        <begin position="24"/>
        <end position="139"/>
    </location>
</feature>
<dbReference type="PANTHER" id="PTHR45228:SF8">
    <property type="entry name" value="TWO-COMPONENT RESPONSE REGULATOR-RELATED"/>
    <property type="match status" value="1"/>
</dbReference>
<proteinExistence type="predicted"/>
<dbReference type="RefSeq" id="WP_088755615.1">
    <property type="nucleotide sequence ID" value="NZ_JARJFG010000006.1"/>
</dbReference>
<organism evidence="5 6">
    <name type="scientific">Herbaspirillum aquaticum</name>
    <dbReference type="NCBI Taxonomy" id="568783"/>
    <lineage>
        <taxon>Bacteria</taxon>
        <taxon>Pseudomonadati</taxon>
        <taxon>Pseudomonadota</taxon>
        <taxon>Betaproteobacteria</taxon>
        <taxon>Burkholderiales</taxon>
        <taxon>Oxalobacteraceae</taxon>
        <taxon>Herbaspirillum</taxon>
    </lineage>
</organism>
<keyword evidence="6" id="KW-1185">Reference proteome</keyword>
<evidence type="ECO:0000256" key="1">
    <source>
        <dbReference type="PROSITE-ProRule" id="PRU00169"/>
    </source>
</evidence>
<dbReference type="Gene3D" id="1.10.3210.10">
    <property type="entry name" value="Hypothetical protein af1432"/>
    <property type="match status" value="1"/>
</dbReference>
<dbReference type="CDD" id="cd17569">
    <property type="entry name" value="REC_HupR-like"/>
    <property type="match status" value="1"/>
</dbReference>
<dbReference type="GO" id="GO:0008081">
    <property type="term" value="F:phosphoric diester hydrolase activity"/>
    <property type="evidence" value="ECO:0007669"/>
    <property type="project" value="UniProtKB-ARBA"/>
</dbReference>
<sequence length="448" mass="50673">MTAIQSQELQTLQQADPFALPPPCVLLVDDEQSILSALKRTFRPQGYRLLTATSAEAGLDILASAEVDLVISDMRMPGMNGAQFLAQVKQQWPATMRILLTGYSEIGSTISAINDGGIHHYLSKPWEDRELLMIVAHALEEQQLRKQKMSLERKVREQNLQLADFNRQLERQVQARTEELRQTVLFLENAQEEEQKAFLSMLHVFSDISELRAGLANGQSARIARWCEQLALRMGMNSHHAKDTMMAGMLHGIGKLDLSDELVRKPIEKMSSEELQRFLWHPVKGQMLLTPIPTLAETGEIIRHQHERYDGRGVPESLSGDAIPMGSRILAVVRDFEGLCNGGITSHNVSPEKALSMLRTHAGHRYDPVIVNTFIAMMEEQRLALEQQTRLLAPQDLRVGMKLAEDLRTRSGVLLLNKEHVLDEAILARLRRFEEIDEMPLKARILLH</sequence>
<dbReference type="InterPro" id="IPR003607">
    <property type="entry name" value="HD/PDEase_dom"/>
</dbReference>
<evidence type="ECO:0000259" key="4">
    <source>
        <dbReference type="PROSITE" id="PS51832"/>
    </source>
</evidence>
<evidence type="ECO:0000313" key="5">
    <source>
        <dbReference type="EMBL" id="OWY34008.1"/>
    </source>
</evidence>
<feature type="coiled-coil region" evidence="2">
    <location>
        <begin position="141"/>
        <end position="175"/>
    </location>
</feature>
<feature type="domain" description="HD-GYP" evidence="4">
    <location>
        <begin position="194"/>
        <end position="390"/>
    </location>
</feature>
<dbReference type="SUPFAM" id="SSF52172">
    <property type="entry name" value="CheY-like"/>
    <property type="match status" value="1"/>
</dbReference>
<evidence type="ECO:0000313" key="6">
    <source>
        <dbReference type="Proteomes" id="UP000214747"/>
    </source>
</evidence>
<dbReference type="PROSITE" id="PS50110">
    <property type="entry name" value="RESPONSE_REGULATORY"/>
    <property type="match status" value="1"/>
</dbReference>
<reference evidence="5 6" key="1">
    <citation type="journal article" date="2010" name="Int. J. Syst. Evol. Microbiol.">
        <title>Reclassification of Herbaspirillum putei as a later heterotypic synonym of Herbaspirillum huttiense, with the description of H. huttiense subsp. huttiense subsp. nov. and H. huttiense subsp. putei subsp. nov., comb. nov., and description of Herbaspirillum aquaticum sp. nov.</title>
        <authorList>
            <person name="Dobritsa A.P."/>
            <person name="Reddy M.C."/>
            <person name="Samadpour M."/>
        </authorList>
    </citation>
    <scope>NUCLEOTIDE SEQUENCE [LARGE SCALE GENOMIC DNA]</scope>
    <source>
        <strain evidence="5 6">IEH 4430</strain>
    </source>
</reference>
<evidence type="ECO:0000256" key="2">
    <source>
        <dbReference type="SAM" id="Coils"/>
    </source>
</evidence>
<dbReference type="Gene3D" id="3.40.50.2300">
    <property type="match status" value="1"/>
</dbReference>
<name>A0A225ST26_9BURK</name>
<dbReference type="SMART" id="SM00448">
    <property type="entry name" value="REC"/>
    <property type="match status" value="1"/>
</dbReference>
<protein>
    <submittedName>
        <fullName evidence="5">Two-component system response regulator</fullName>
    </submittedName>
</protein>
<dbReference type="PROSITE" id="PS51832">
    <property type="entry name" value="HD_GYP"/>
    <property type="match status" value="1"/>
</dbReference>
<dbReference type="InterPro" id="IPR052020">
    <property type="entry name" value="Cyclic_di-GMP/3'3'-cGAMP_PDE"/>
</dbReference>
<dbReference type="PANTHER" id="PTHR45228">
    <property type="entry name" value="CYCLIC DI-GMP PHOSPHODIESTERASE TM_0186-RELATED"/>
    <property type="match status" value="1"/>
</dbReference>
<dbReference type="Proteomes" id="UP000214747">
    <property type="component" value="Unassembled WGS sequence"/>
</dbReference>
<dbReference type="InterPro" id="IPR011006">
    <property type="entry name" value="CheY-like_superfamily"/>
</dbReference>
<dbReference type="SUPFAM" id="SSF109604">
    <property type="entry name" value="HD-domain/PDEase-like"/>
    <property type="match status" value="1"/>
</dbReference>
<accession>A0A225ST26</accession>